<evidence type="ECO:0000256" key="1">
    <source>
        <dbReference type="ARBA" id="ARBA00022679"/>
    </source>
</evidence>
<dbReference type="GO" id="GO:0032259">
    <property type="term" value="P:methylation"/>
    <property type="evidence" value="ECO:0007669"/>
    <property type="project" value="UniProtKB-KW"/>
</dbReference>
<gene>
    <name evidence="3" type="ORF">FN924_02575</name>
</gene>
<feature type="domain" description="Methyltransferase" evidence="2">
    <location>
        <begin position="70"/>
        <end position="163"/>
    </location>
</feature>
<keyword evidence="3" id="KW-0489">Methyltransferase</keyword>
<dbReference type="GO" id="GO:0008168">
    <property type="term" value="F:methyltransferase activity"/>
    <property type="evidence" value="ECO:0007669"/>
    <property type="project" value="UniProtKB-KW"/>
</dbReference>
<dbReference type="Proteomes" id="UP000315215">
    <property type="component" value="Chromosome"/>
</dbReference>
<dbReference type="CDD" id="cd02440">
    <property type="entry name" value="AdoMet_MTases"/>
    <property type="match status" value="1"/>
</dbReference>
<evidence type="ECO:0000313" key="3">
    <source>
        <dbReference type="EMBL" id="QDP39176.1"/>
    </source>
</evidence>
<dbReference type="Pfam" id="PF13649">
    <property type="entry name" value="Methyltransf_25"/>
    <property type="match status" value="1"/>
</dbReference>
<dbReference type="RefSeq" id="WP_143891926.1">
    <property type="nucleotide sequence ID" value="NZ_CP041666.1"/>
</dbReference>
<dbReference type="InterPro" id="IPR041698">
    <property type="entry name" value="Methyltransf_25"/>
</dbReference>
<evidence type="ECO:0000313" key="4">
    <source>
        <dbReference type="Proteomes" id="UP000315215"/>
    </source>
</evidence>
<dbReference type="Gene3D" id="3.40.50.150">
    <property type="entry name" value="Vaccinia Virus protein VP39"/>
    <property type="match status" value="1"/>
</dbReference>
<organism evidence="3 4">
    <name type="scientific">Radiobacillus deserti</name>
    <dbReference type="NCBI Taxonomy" id="2594883"/>
    <lineage>
        <taxon>Bacteria</taxon>
        <taxon>Bacillati</taxon>
        <taxon>Bacillota</taxon>
        <taxon>Bacilli</taxon>
        <taxon>Bacillales</taxon>
        <taxon>Bacillaceae</taxon>
        <taxon>Radiobacillus</taxon>
    </lineage>
</organism>
<sequence>MNDIFKHLQTPEVFKEGNVNYWTDSMFSDLILRAHLDQNHSGGSRNHEFMTRSVSFINDVAPSDRYNKLIDLGCGPGLYCEKLSEIGYDVTGVDISESSIEYAQNKAKQENLNITYKIESFLDLNESDKYDVALLIYYLYGSINSNGRKKLLERIFKSLKNGGILLLDVTSKVSFDNFKEEQTWSFSSKQGTLANNSYIGFRQALKYPDQITLEKTSLLFKDKDPITFNIWNKSFDKDELIKEAKDVGFNIKNLYSDVAGQELKEESEEIAILLEK</sequence>
<keyword evidence="4" id="KW-1185">Reference proteome</keyword>
<dbReference type="KEGG" id="aqt:FN924_02575"/>
<evidence type="ECO:0000259" key="2">
    <source>
        <dbReference type="Pfam" id="PF13649"/>
    </source>
</evidence>
<accession>A0A516KCV8</accession>
<reference evidence="3 4" key="1">
    <citation type="submission" date="2019-07" db="EMBL/GenBank/DDBJ databases">
        <authorList>
            <person name="Li J."/>
        </authorList>
    </citation>
    <scope>NUCLEOTIDE SEQUENCE [LARGE SCALE GENOMIC DNA]</scope>
    <source>
        <strain evidence="3 4">TKL69</strain>
    </source>
</reference>
<dbReference type="OrthoDB" id="9791837at2"/>
<dbReference type="AlphaFoldDB" id="A0A516KCV8"/>
<proteinExistence type="predicted"/>
<dbReference type="EMBL" id="CP041666">
    <property type="protein sequence ID" value="QDP39176.1"/>
    <property type="molecule type" value="Genomic_DNA"/>
</dbReference>
<keyword evidence="1 3" id="KW-0808">Transferase</keyword>
<protein>
    <submittedName>
        <fullName evidence="3">Class I SAM-dependent methyltransferase</fullName>
    </submittedName>
</protein>
<name>A0A516KCV8_9BACI</name>
<dbReference type="PANTHER" id="PTHR43861">
    <property type="entry name" value="TRANS-ACONITATE 2-METHYLTRANSFERASE-RELATED"/>
    <property type="match status" value="1"/>
</dbReference>
<dbReference type="SUPFAM" id="SSF53335">
    <property type="entry name" value="S-adenosyl-L-methionine-dependent methyltransferases"/>
    <property type="match status" value="1"/>
</dbReference>
<dbReference type="InterPro" id="IPR029063">
    <property type="entry name" value="SAM-dependent_MTases_sf"/>
</dbReference>